<dbReference type="AlphaFoldDB" id="A0A422PBC5"/>
<reference evidence="1 2" key="1">
    <citation type="journal article" date="2018" name="BMC Genomics">
        <title>Genomic comparison of Trypanosoma conorhini and Trypanosoma rangeli to Trypanosoma cruzi strains of high and low virulence.</title>
        <authorList>
            <person name="Bradwell K.R."/>
            <person name="Koparde V.N."/>
            <person name="Matveyev A.V."/>
            <person name="Serrano M.G."/>
            <person name="Alves J.M."/>
            <person name="Parikh H."/>
            <person name="Huang B."/>
            <person name="Lee V."/>
            <person name="Espinosa-Alvarez O."/>
            <person name="Ortiz P.A."/>
            <person name="Costa-Martins A.G."/>
            <person name="Teixeira M.M."/>
            <person name="Buck G.A."/>
        </authorList>
    </citation>
    <scope>NUCLEOTIDE SEQUENCE [LARGE SCALE GENOMIC DNA]</scope>
    <source>
        <strain evidence="1 2">025E</strain>
    </source>
</reference>
<name>A0A422PBC5_9TRYP</name>
<dbReference type="Proteomes" id="UP000284403">
    <property type="component" value="Unassembled WGS sequence"/>
</dbReference>
<comment type="caution">
    <text evidence="1">The sequence shown here is derived from an EMBL/GenBank/DDBJ whole genome shotgun (WGS) entry which is preliminary data.</text>
</comment>
<dbReference type="RefSeq" id="XP_029227350.1">
    <property type="nucleotide sequence ID" value="XM_029372556.1"/>
</dbReference>
<protein>
    <submittedName>
        <fullName evidence="1">Uncharacterized protein</fullName>
    </submittedName>
</protein>
<organism evidence="1 2">
    <name type="scientific">Trypanosoma conorhini</name>
    <dbReference type="NCBI Taxonomy" id="83891"/>
    <lineage>
        <taxon>Eukaryota</taxon>
        <taxon>Discoba</taxon>
        <taxon>Euglenozoa</taxon>
        <taxon>Kinetoplastea</taxon>
        <taxon>Metakinetoplastina</taxon>
        <taxon>Trypanosomatida</taxon>
        <taxon>Trypanosomatidae</taxon>
        <taxon>Trypanosoma</taxon>
    </lineage>
</organism>
<dbReference type="OrthoDB" id="249279at2759"/>
<accession>A0A422PBC5</accession>
<proteinExistence type="predicted"/>
<evidence type="ECO:0000313" key="1">
    <source>
        <dbReference type="EMBL" id="RNF15005.1"/>
    </source>
</evidence>
<evidence type="ECO:0000313" key="2">
    <source>
        <dbReference type="Proteomes" id="UP000284403"/>
    </source>
</evidence>
<dbReference type="EMBL" id="MKKU01000342">
    <property type="protein sequence ID" value="RNF15005.1"/>
    <property type="molecule type" value="Genomic_DNA"/>
</dbReference>
<sequence>MSGAVPPPPRREERLDALFDTAVEAVAELERCRTLLHDSLRAARFRYGEVQREMDRAGLLLGLAAVPARAGAVRPQLGVVLLAAAAAETGTAEAKEEGAEQSRGAYEFSMVNIAAGDGKDPAHWFASVPSMGLRECQQRFREVLGACVQVVQAQKRALAAARDYRVAAELTA</sequence>
<keyword evidence="2" id="KW-1185">Reference proteome</keyword>
<dbReference type="GeneID" id="40319274"/>
<gene>
    <name evidence="1" type="ORF">Tco025E_05663</name>
</gene>